<evidence type="ECO:0000256" key="1">
    <source>
        <dbReference type="PROSITE-ProRule" id="PRU01251"/>
    </source>
</evidence>
<feature type="domain" description="Clp R" evidence="2">
    <location>
        <begin position="80"/>
        <end position="223"/>
    </location>
</feature>
<gene>
    <name evidence="3" type="ORF">F4553_001122</name>
</gene>
<dbReference type="InterPro" id="IPR036628">
    <property type="entry name" value="Clp_N_dom_sf"/>
</dbReference>
<dbReference type="PANTHER" id="PTHR47016:SF5">
    <property type="entry name" value="CLP DOMAIN SUPERFAMILY PROTEIN"/>
    <property type="match status" value="1"/>
</dbReference>
<dbReference type="RefSeq" id="WP_184832855.1">
    <property type="nucleotide sequence ID" value="NZ_JACHMN010000001.1"/>
</dbReference>
<keyword evidence="1" id="KW-0677">Repeat</keyword>
<name>A0A841BL81_9ACTN</name>
<dbReference type="EMBL" id="JACHMN010000001">
    <property type="protein sequence ID" value="MBB5867743.1"/>
    <property type="molecule type" value="Genomic_DNA"/>
</dbReference>
<dbReference type="Proteomes" id="UP000587527">
    <property type="component" value="Unassembled WGS sequence"/>
</dbReference>
<accession>A0A841BL81</accession>
<sequence>MTLDELITHVKERHPDGTPLDHLAEAASVADHLGELSDHLVGHFVDQARRSGASWTMIGQSMGVTKQAVQKRFVAGETAMDRFTNRAQVVVLKAQTEARNRGHAEVTSLHLVVGLLAEWEGLAGKAIEAAGVSDVAVSEAVLAELPPSGELSMRPAPFSAGMRKVLELTVREGLRLGHGYIGTEHILLGLLEAEEEPGAQLLADLGVTKSGVEAWTLHALDELKRKLAA</sequence>
<evidence type="ECO:0000313" key="4">
    <source>
        <dbReference type="Proteomes" id="UP000587527"/>
    </source>
</evidence>
<evidence type="ECO:0000259" key="2">
    <source>
        <dbReference type="PROSITE" id="PS51903"/>
    </source>
</evidence>
<organism evidence="3 4">
    <name type="scientific">Allocatelliglobosispora scoriae</name>
    <dbReference type="NCBI Taxonomy" id="643052"/>
    <lineage>
        <taxon>Bacteria</taxon>
        <taxon>Bacillati</taxon>
        <taxon>Actinomycetota</taxon>
        <taxon>Actinomycetes</taxon>
        <taxon>Micromonosporales</taxon>
        <taxon>Micromonosporaceae</taxon>
        <taxon>Allocatelliglobosispora</taxon>
    </lineage>
</organism>
<dbReference type="InterPro" id="IPR004176">
    <property type="entry name" value="Clp_R_N"/>
</dbReference>
<dbReference type="Pfam" id="PF02861">
    <property type="entry name" value="Clp_N"/>
    <property type="match status" value="1"/>
</dbReference>
<dbReference type="PANTHER" id="PTHR47016">
    <property type="entry name" value="ATP-DEPENDENT CLP PROTEASE ATP-BINDING SUBUNIT CLPT1, CHLOROPLASTIC"/>
    <property type="match status" value="1"/>
</dbReference>
<proteinExistence type="predicted"/>
<dbReference type="PROSITE" id="PS51903">
    <property type="entry name" value="CLP_R"/>
    <property type="match status" value="1"/>
</dbReference>
<reference evidence="3 4" key="1">
    <citation type="submission" date="2020-08" db="EMBL/GenBank/DDBJ databases">
        <title>Sequencing the genomes of 1000 actinobacteria strains.</title>
        <authorList>
            <person name="Klenk H.-P."/>
        </authorList>
    </citation>
    <scope>NUCLEOTIDE SEQUENCE [LARGE SCALE GENOMIC DNA]</scope>
    <source>
        <strain evidence="3 4">DSM 45362</strain>
    </source>
</reference>
<dbReference type="Gene3D" id="1.10.1780.10">
    <property type="entry name" value="Clp, N-terminal domain"/>
    <property type="match status" value="1"/>
</dbReference>
<keyword evidence="4" id="KW-1185">Reference proteome</keyword>
<evidence type="ECO:0000313" key="3">
    <source>
        <dbReference type="EMBL" id="MBB5867743.1"/>
    </source>
</evidence>
<dbReference type="AlphaFoldDB" id="A0A841BL81"/>
<comment type="caution">
    <text evidence="3">The sequence shown here is derived from an EMBL/GenBank/DDBJ whole genome shotgun (WGS) entry which is preliminary data.</text>
</comment>
<dbReference type="SUPFAM" id="SSF81923">
    <property type="entry name" value="Double Clp-N motif"/>
    <property type="match status" value="1"/>
</dbReference>
<protein>
    <recommendedName>
        <fullName evidence="2">Clp R domain-containing protein</fullName>
    </recommendedName>
</protein>
<dbReference type="InterPro" id="IPR044217">
    <property type="entry name" value="CLPT1/2"/>
</dbReference>